<evidence type="ECO:0000256" key="3">
    <source>
        <dbReference type="SAM" id="MobiDB-lite"/>
    </source>
</evidence>
<dbReference type="PROSITE" id="PS51125">
    <property type="entry name" value="NHL"/>
    <property type="match status" value="1"/>
</dbReference>
<accession>A0A7S4BIR0</accession>
<dbReference type="PROSITE" id="PS50181">
    <property type="entry name" value="FBOX"/>
    <property type="match status" value="1"/>
</dbReference>
<dbReference type="InterPro" id="IPR001810">
    <property type="entry name" value="F-box_dom"/>
</dbReference>
<feature type="repeat" description="NHL" evidence="2">
    <location>
        <begin position="256"/>
        <end position="295"/>
    </location>
</feature>
<evidence type="ECO:0000313" key="5">
    <source>
        <dbReference type="EMBL" id="CAE0767305.1"/>
    </source>
</evidence>
<proteinExistence type="predicted"/>
<evidence type="ECO:0000259" key="4">
    <source>
        <dbReference type="PROSITE" id="PS50181"/>
    </source>
</evidence>
<organism evidence="5">
    <name type="scientific">Chrysotila carterae</name>
    <name type="common">Marine alga</name>
    <name type="synonym">Syracosphaera carterae</name>
    <dbReference type="NCBI Taxonomy" id="13221"/>
    <lineage>
        <taxon>Eukaryota</taxon>
        <taxon>Haptista</taxon>
        <taxon>Haptophyta</taxon>
        <taxon>Prymnesiophyceae</taxon>
        <taxon>Isochrysidales</taxon>
        <taxon>Isochrysidaceae</taxon>
        <taxon>Chrysotila</taxon>
    </lineage>
</organism>
<dbReference type="GO" id="GO:0061630">
    <property type="term" value="F:ubiquitin protein ligase activity"/>
    <property type="evidence" value="ECO:0007669"/>
    <property type="project" value="TreeGrafter"/>
</dbReference>
<dbReference type="Pfam" id="PF01436">
    <property type="entry name" value="NHL"/>
    <property type="match status" value="1"/>
</dbReference>
<keyword evidence="1" id="KW-0677">Repeat</keyword>
<gene>
    <name evidence="5" type="ORF">PCAR00345_LOCUS19917</name>
</gene>
<dbReference type="PANTHER" id="PTHR24104">
    <property type="entry name" value="E3 UBIQUITIN-PROTEIN LIGASE NHLRC1-RELATED"/>
    <property type="match status" value="1"/>
</dbReference>
<dbReference type="EMBL" id="HBIZ01031244">
    <property type="protein sequence ID" value="CAE0767305.1"/>
    <property type="molecule type" value="Transcribed_RNA"/>
</dbReference>
<feature type="domain" description="F-box" evidence="4">
    <location>
        <begin position="49"/>
        <end position="96"/>
    </location>
</feature>
<dbReference type="SUPFAM" id="SSF63829">
    <property type="entry name" value="Calcium-dependent phosphotriesterase"/>
    <property type="match status" value="1"/>
</dbReference>
<feature type="compositionally biased region" description="Low complexity" evidence="3">
    <location>
        <begin position="387"/>
        <end position="423"/>
    </location>
</feature>
<dbReference type="GO" id="GO:0000209">
    <property type="term" value="P:protein polyubiquitination"/>
    <property type="evidence" value="ECO:0007669"/>
    <property type="project" value="TreeGrafter"/>
</dbReference>
<name>A0A7S4BIR0_CHRCT</name>
<dbReference type="Pfam" id="PF00646">
    <property type="entry name" value="F-box"/>
    <property type="match status" value="1"/>
</dbReference>
<dbReference type="Gene3D" id="2.120.10.30">
    <property type="entry name" value="TolB, C-terminal domain"/>
    <property type="match status" value="2"/>
</dbReference>
<dbReference type="InterPro" id="IPR001258">
    <property type="entry name" value="NHL_repeat"/>
</dbReference>
<dbReference type="InterPro" id="IPR036047">
    <property type="entry name" value="F-box-like_dom_sf"/>
</dbReference>
<dbReference type="InterPro" id="IPR011042">
    <property type="entry name" value="6-blade_b-propeller_TolB-like"/>
</dbReference>
<dbReference type="GO" id="GO:0043161">
    <property type="term" value="P:proteasome-mediated ubiquitin-dependent protein catabolic process"/>
    <property type="evidence" value="ECO:0007669"/>
    <property type="project" value="TreeGrafter"/>
</dbReference>
<sequence length="514" mass="54702">MQSSTGPMKKIAQETVMNAPPLTSLLLAEDAVTDARAAITESCRSIGSKLNVQRFPEDLLARILAYVGLEHFHSIALVCSEFRRAAAALTSEWQILAYERSVGSKGRGKGQFWAPSYTTQVLNGEVAITDSATDQVHIMDTASASVRCTLNGEHESAFPFISYSSSARFSSPSGIVCGPDDSSIYLADSGNGRIVHLDLRSSAWRQVYGRTGSADDELMYPQGLVKLPCGSIVVVDMGNHRLVVLDEILRLVGHYGERGMRRGAFESPHGIAADGDGKLLVADTGNHRVQLLQPLPGSRAAYAVSRVIGGEGKAPGRFREPRGVAFVHRLIVVAEFEGRRVQVLNATGRPLQVVPLAGCGRLCGLWADPLCMHAPPPTSTLHSFFASTPGSSSTSKSSPTTAVTSTTNTATTTSTTNPILPTSICPSPPSPPSLAPSFAPFSAPFEAGGYAVHVAGAEAGCVHVLRIARPAVLANCAAAEQLRRSEKEELGWLHKDAFGSDSGLNMTLRRSQIW</sequence>
<evidence type="ECO:0000256" key="2">
    <source>
        <dbReference type="PROSITE-ProRule" id="PRU00504"/>
    </source>
</evidence>
<dbReference type="AlphaFoldDB" id="A0A7S4BIR0"/>
<reference evidence="5" key="1">
    <citation type="submission" date="2021-01" db="EMBL/GenBank/DDBJ databases">
        <authorList>
            <person name="Corre E."/>
            <person name="Pelletier E."/>
            <person name="Niang G."/>
            <person name="Scheremetjew M."/>
            <person name="Finn R."/>
            <person name="Kale V."/>
            <person name="Holt S."/>
            <person name="Cochrane G."/>
            <person name="Meng A."/>
            <person name="Brown T."/>
            <person name="Cohen L."/>
        </authorList>
    </citation>
    <scope>NUCLEOTIDE SEQUENCE</scope>
    <source>
        <strain evidence="5">CCMP645</strain>
    </source>
</reference>
<dbReference type="InterPro" id="IPR050952">
    <property type="entry name" value="TRIM-NHL_E3_ligases"/>
</dbReference>
<protein>
    <recommendedName>
        <fullName evidence="4">F-box domain-containing protein</fullName>
    </recommendedName>
</protein>
<dbReference type="CDD" id="cd05819">
    <property type="entry name" value="NHL"/>
    <property type="match status" value="1"/>
</dbReference>
<feature type="region of interest" description="Disordered" evidence="3">
    <location>
        <begin position="385"/>
        <end position="428"/>
    </location>
</feature>
<evidence type="ECO:0000256" key="1">
    <source>
        <dbReference type="ARBA" id="ARBA00022737"/>
    </source>
</evidence>
<dbReference type="GO" id="GO:0008270">
    <property type="term" value="F:zinc ion binding"/>
    <property type="evidence" value="ECO:0007669"/>
    <property type="project" value="UniProtKB-KW"/>
</dbReference>
<dbReference type="PANTHER" id="PTHR24104:SF25">
    <property type="entry name" value="PROTEIN LIN-41"/>
    <property type="match status" value="1"/>
</dbReference>
<dbReference type="SUPFAM" id="SSF81383">
    <property type="entry name" value="F-box domain"/>
    <property type="match status" value="1"/>
</dbReference>
<dbReference type="CDD" id="cd09917">
    <property type="entry name" value="F-box_SF"/>
    <property type="match status" value="1"/>
</dbReference>